<protein>
    <submittedName>
        <fullName evidence="5">ABC transporter ATP-binding protein</fullName>
    </submittedName>
</protein>
<dbReference type="PROSITE" id="PS00211">
    <property type="entry name" value="ABC_TRANSPORTER_1"/>
    <property type="match status" value="1"/>
</dbReference>
<name>A0AAV5AVR8_9FLAO</name>
<keyword evidence="1" id="KW-0813">Transport</keyword>
<dbReference type="Proteomes" id="UP001208692">
    <property type="component" value="Unassembled WGS sequence"/>
</dbReference>
<dbReference type="GO" id="GO:0005524">
    <property type="term" value="F:ATP binding"/>
    <property type="evidence" value="ECO:0007669"/>
    <property type="project" value="UniProtKB-KW"/>
</dbReference>
<dbReference type="RefSeq" id="WP_264846660.1">
    <property type="nucleotide sequence ID" value="NZ_BPMA01000027.1"/>
</dbReference>
<dbReference type="PANTHER" id="PTHR42781:SF4">
    <property type="entry name" value="SPERMIDINE_PUTRESCINE IMPORT ATP-BINDING PROTEIN POTA"/>
    <property type="match status" value="1"/>
</dbReference>
<evidence type="ECO:0000256" key="2">
    <source>
        <dbReference type="ARBA" id="ARBA00022741"/>
    </source>
</evidence>
<organism evidence="5 7">
    <name type="scientific">Capnocytophaga catalasegens</name>
    <dbReference type="NCBI Taxonomy" id="1004260"/>
    <lineage>
        <taxon>Bacteria</taxon>
        <taxon>Pseudomonadati</taxon>
        <taxon>Bacteroidota</taxon>
        <taxon>Flavobacteriia</taxon>
        <taxon>Flavobacteriales</taxon>
        <taxon>Flavobacteriaceae</taxon>
        <taxon>Capnocytophaga</taxon>
    </lineage>
</organism>
<evidence type="ECO:0000313" key="6">
    <source>
        <dbReference type="EMBL" id="GJM51759.1"/>
    </source>
</evidence>
<evidence type="ECO:0000256" key="3">
    <source>
        <dbReference type="ARBA" id="ARBA00022840"/>
    </source>
</evidence>
<dbReference type="InterPro" id="IPR003593">
    <property type="entry name" value="AAA+_ATPase"/>
</dbReference>
<dbReference type="SUPFAM" id="SSF52540">
    <property type="entry name" value="P-loop containing nucleoside triphosphate hydrolases"/>
    <property type="match status" value="1"/>
</dbReference>
<dbReference type="Pfam" id="PF00005">
    <property type="entry name" value="ABC_tran"/>
    <property type="match status" value="1"/>
</dbReference>
<feature type="domain" description="ABC transporter" evidence="4">
    <location>
        <begin position="11"/>
        <end position="243"/>
    </location>
</feature>
<comment type="caution">
    <text evidence="5">The sequence shown here is derived from an EMBL/GenBank/DDBJ whole genome shotgun (WGS) entry which is preliminary data.</text>
</comment>
<dbReference type="InterPro" id="IPR027417">
    <property type="entry name" value="P-loop_NTPase"/>
</dbReference>
<dbReference type="GO" id="GO:0016887">
    <property type="term" value="F:ATP hydrolysis activity"/>
    <property type="evidence" value="ECO:0007669"/>
    <property type="project" value="InterPro"/>
</dbReference>
<dbReference type="InterPro" id="IPR017871">
    <property type="entry name" value="ABC_transporter-like_CS"/>
</dbReference>
<dbReference type="EMBL" id="BQKB01000003">
    <property type="protein sequence ID" value="GJM51759.1"/>
    <property type="molecule type" value="Genomic_DNA"/>
</dbReference>
<evidence type="ECO:0000313" key="5">
    <source>
        <dbReference type="EMBL" id="GJM49532.1"/>
    </source>
</evidence>
<keyword evidence="2" id="KW-0547">Nucleotide-binding</keyword>
<evidence type="ECO:0000313" key="8">
    <source>
        <dbReference type="Proteomes" id="UP001208692"/>
    </source>
</evidence>
<sequence>MTFQKLGTNMLQIKNLSFAYQDKKVLDTINFSVKNGSHLSIIGESGCGKSTLLKAIYGLFDIEQGTIFFANEKVTGPAKNLVPGHPKMKYLAQDFGLMPYITVAENVGKFLSNLDLKKKKTRINELLQMVDMLDFANTKPLNLSGGQQQRVALAMSLAKEPQVLLLDEPFSQIDTFHKNFLRRNLFSYLKNKGITCLVATHDVTDALAFSDQILVLKDGKIQQLAPTEKLYNEPANRYVASLFDEINLIGHNGKEKILFPHQISIIDKSNWQAQVVQSYFQGGFYRIACQSNGNTLFVNYNKSLPVGKIIYLKEIKKNIF</sequence>
<proteinExistence type="predicted"/>
<evidence type="ECO:0000313" key="7">
    <source>
        <dbReference type="Proteomes" id="UP001207736"/>
    </source>
</evidence>
<keyword evidence="3 5" id="KW-0067">ATP-binding</keyword>
<reference evidence="5 8" key="1">
    <citation type="submission" date="2021-11" db="EMBL/GenBank/DDBJ databases">
        <title>Draft genome sequence of Capnocytophaga sp. strain KC07075 isolated from cat oral cavity.</title>
        <authorList>
            <person name="Suzuki M."/>
            <person name="Imaoka K."/>
            <person name="Kimura M."/>
            <person name="Morikawa S."/>
            <person name="Maeda K."/>
        </authorList>
    </citation>
    <scope>NUCLEOTIDE SEQUENCE</scope>
    <source>
        <strain evidence="5">KC07075</strain>
        <strain evidence="6 8">KC07079</strain>
    </source>
</reference>
<accession>A0AAV5AVR8</accession>
<evidence type="ECO:0000256" key="1">
    <source>
        <dbReference type="ARBA" id="ARBA00022448"/>
    </source>
</evidence>
<dbReference type="AlphaFoldDB" id="A0AAV5AVR8"/>
<evidence type="ECO:0000259" key="4">
    <source>
        <dbReference type="PROSITE" id="PS50893"/>
    </source>
</evidence>
<dbReference type="Gene3D" id="3.40.50.300">
    <property type="entry name" value="P-loop containing nucleotide triphosphate hydrolases"/>
    <property type="match status" value="1"/>
</dbReference>
<dbReference type="InterPro" id="IPR003439">
    <property type="entry name" value="ABC_transporter-like_ATP-bd"/>
</dbReference>
<dbReference type="PANTHER" id="PTHR42781">
    <property type="entry name" value="SPERMIDINE/PUTRESCINE IMPORT ATP-BINDING PROTEIN POTA"/>
    <property type="match status" value="1"/>
</dbReference>
<dbReference type="SMART" id="SM00382">
    <property type="entry name" value="AAA"/>
    <property type="match status" value="1"/>
</dbReference>
<keyword evidence="8" id="KW-1185">Reference proteome</keyword>
<gene>
    <name evidence="5" type="ORF">RCZ15_05070</name>
    <name evidence="6" type="ORF">RCZ16_00770</name>
</gene>
<dbReference type="Proteomes" id="UP001207736">
    <property type="component" value="Unassembled WGS sequence"/>
</dbReference>
<dbReference type="EMBL" id="BQKA01000010">
    <property type="protein sequence ID" value="GJM49532.1"/>
    <property type="molecule type" value="Genomic_DNA"/>
</dbReference>
<dbReference type="PROSITE" id="PS50893">
    <property type="entry name" value="ABC_TRANSPORTER_2"/>
    <property type="match status" value="1"/>
</dbReference>
<dbReference type="InterPro" id="IPR050093">
    <property type="entry name" value="ABC_SmlMolc_Importer"/>
</dbReference>